<evidence type="ECO:0000313" key="4">
    <source>
        <dbReference type="EMBL" id="MFC4593776.1"/>
    </source>
</evidence>
<name>A0ABV9EZB4_9SPHN</name>
<dbReference type="InterPro" id="IPR050090">
    <property type="entry name" value="Tyrosine_recombinase_XerCD"/>
</dbReference>
<evidence type="ECO:0000256" key="2">
    <source>
        <dbReference type="ARBA" id="ARBA00023172"/>
    </source>
</evidence>
<dbReference type="SUPFAM" id="SSF56349">
    <property type="entry name" value="DNA breaking-rejoining enzymes"/>
    <property type="match status" value="1"/>
</dbReference>
<dbReference type="InterPro" id="IPR011010">
    <property type="entry name" value="DNA_brk_join_enz"/>
</dbReference>
<evidence type="ECO:0000259" key="3">
    <source>
        <dbReference type="PROSITE" id="PS51898"/>
    </source>
</evidence>
<dbReference type="PANTHER" id="PTHR30349">
    <property type="entry name" value="PHAGE INTEGRASE-RELATED"/>
    <property type="match status" value="1"/>
</dbReference>
<evidence type="ECO:0000313" key="5">
    <source>
        <dbReference type="Proteomes" id="UP001595957"/>
    </source>
</evidence>
<dbReference type="PROSITE" id="PS51898">
    <property type="entry name" value="TYR_RECOMBINASE"/>
    <property type="match status" value="1"/>
</dbReference>
<dbReference type="InterPro" id="IPR013762">
    <property type="entry name" value="Integrase-like_cat_sf"/>
</dbReference>
<dbReference type="EMBL" id="JBHSFZ010000008">
    <property type="protein sequence ID" value="MFC4593776.1"/>
    <property type="molecule type" value="Genomic_DNA"/>
</dbReference>
<keyword evidence="1" id="KW-0229">DNA integration</keyword>
<keyword evidence="5" id="KW-1185">Reference proteome</keyword>
<dbReference type="Gene3D" id="1.10.443.10">
    <property type="entry name" value="Intergrase catalytic core"/>
    <property type="match status" value="1"/>
</dbReference>
<dbReference type="Proteomes" id="UP001595957">
    <property type="component" value="Unassembled WGS sequence"/>
</dbReference>
<dbReference type="PANTHER" id="PTHR30349:SF64">
    <property type="entry name" value="PROPHAGE INTEGRASE INTD-RELATED"/>
    <property type="match status" value="1"/>
</dbReference>
<evidence type="ECO:0000256" key="1">
    <source>
        <dbReference type="ARBA" id="ARBA00022908"/>
    </source>
</evidence>
<organism evidence="4 5">
    <name type="scientific">Sphingobium tyrosinilyticum</name>
    <dbReference type="NCBI Taxonomy" id="2715436"/>
    <lineage>
        <taxon>Bacteria</taxon>
        <taxon>Pseudomonadati</taxon>
        <taxon>Pseudomonadota</taxon>
        <taxon>Alphaproteobacteria</taxon>
        <taxon>Sphingomonadales</taxon>
        <taxon>Sphingomonadaceae</taxon>
        <taxon>Sphingobium</taxon>
    </lineage>
</organism>
<keyword evidence="2" id="KW-0233">DNA recombination</keyword>
<feature type="domain" description="Tyr recombinase" evidence="3">
    <location>
        <begin position="157"/>
        <end position="334"/>
    </location>
</feature>
<dbReference type="CDD" id="cd00796">
    <property type="entry name" value="INT_Rci_Hp1_C"/>
    <property type="match status" value="1"/>
</dbReference>
<proteinExistence type="predicted"/>
<sequence length="353" mass="40951">MSVYKPKNSTIYLFDFQHRGRRFHGSTGQKTKREAERVEARKRAEAALDIKNRKPITMDEAAGLYETKLRKEARWSASSETWLDNFVNAIGPRTFMSDVDHTDVGAYFRQRAALVEGSSVNREIDVARAFWRATERARYDVGEMPDWGAMRYAVKEHDPRELQFDEEDRLLSTIREDYQPFVKFSLLSGWRVSEVRTLLWSDLDLPAKVAWRTVKGGNRIKRPLTTDMIVLIATQPQACPQVFTYECQQSRQKRRKGQRYPISKDGWRKVWSEALTAAKIENFRFHDLRHTRGTRILRQTGNLAAAQKALAHKNIRTTLRYAHAFDDDVRKALEASESRTIPEVVARETKKSA</sequence>
<reference evidence="5" key="1">
    <citation type="journal article" date="2019" name="Int. J. Syst. Evol. Microbiol.">
        <title>The Global Catalogue of Microorganisms (GCM) 10K type strain sequencing project: providing services to taxonomists for standard genome sequencing and annotation.</title>
        <authorList>
            <consortium name="The Broad Institute Genomics Platform"/>
            <consortium name="The Broad Institute Genome Sequencing Center for Infectious Disease"/>
            <person name="Wu L."/>
            <person name="Ma J."/>
        </authorList>
    </citation>
    <scope>NUCLEOTIDE SEQUENCE [LARGE SCALE GENOMIC DNA]</scope>
    <source>
        <strain evidence="5">NBRC 103632</strain>
    </source>
</reference>
<dbReference type="RefSeq" id="WP_380803245.1">
    <property type="nucleotide sequence ID" value="NZ_JBHSFZ010000008.1"/>
</dbReference>
<gene>
    <name evidence="4" type="ORF">ACFO3E_06165</name>
</gene>
<dbReference type="Pfam" id="PF00589">
    <property type="entry name" value="Phage_integrase"/>
    <property type="match status" value="1"/>
</dbReference>
<comment type="caution">
    <text evidence="4">The sequence shown here is derived from an EMBL/GenBank/DDBJ whole genome shotgun (WGS) entry which is preliminary data.</text>
</comment>
<protein>
    <submittedName>
        <fullName evidence="4">Tyrosine-type recombinase/integrase</fullName>
    </submittedName>
</protein>
<accession>A0ABV9EZB4</accession>
<dbReference type="InterPro" id="IPR002104">
    <property type="entry name" value="Integrase_catalytic"/>
</dbReference>